<accession>A0A4C1V9F9</accession>
<evidence type="ECO:0000313" key="1">
    <source>
        <dbReference type="EMBL" id="GBP35042.1"/>
    </source>
</evidence>
<evidence type="ECO:0000313" key="2">
    <source>
        <dbReference type="Proteomes" id="UP000299102"/>
    </source>
</evidence>
<reference evidence="1 2" key="1">
    <citation type="journal article" date="2019" name="Commun. Biol.">
        <title>The bagworm genome reveals a unique fibroin gene that provides high tensile strength.</title>
        <authorList>
            <person name="Kono N."/>
            <person name="Nakamura H."/>
            <person name="Ohtoshi R."/>
            <person name="Tomita M."/>
            <person name="Numata K."/>
            <person name="Arakawa K."/>
        </authorList>
    </citation>
    <scope>NUCLEOTIDE SEQUENCE [LARGE SCALE GENOMIC DNA]</scope>
</reference>
<proteinExistence type="predicted"/>
<name>A0A4C1V9F9_EUMVA</name>
<sequence length="206" mass="22678">MTHCRVPPEPSVRARAQIERSLCHSVDRCVRVEERQRPHTTYTAEAAGTYRCNSRTGYRTGGRHGIVYETTRADAAEPRMSAAGRPAARAVHVTRAGRYAQYSVRVRIKNSSGGRLDGGGGARARGGRRTAICDVRRIPRTVHGRTRRRSIRTHGSIEELTPRFSSCPRRSDTSRSLTTSVVLVASTTFKTDRSTRCSKNGASGPV</sequence>
<gene>
    <name evidence="1" type="ORF">EVAR_75245_1</name>
</gene>
<keyword evidence="2" id="KW-1185">Reference proteome</keyword>
<organism evidence="1 2">
    <name type="scientific">Eumeta variegata</name>
    <name type="common">Bagworm moth</name>
    <name type="synonym">Eumeta japonica</name>
    <dbReference type="NCBI Taxonomy" id="151549"/>
    <lineage>
        <taxon>Eukaryota</taxon>
        <taxon>Metazoa</taxon>
        <taxon>Ecdysozoa</taxon>
        <taxon>Arthropoda</taxon>
        <taxon>Hexapoda</taxon>
        <taxon>Insecta</taxon>
        <taxon>Pterygota</taxon>
        <taxon>Neoptera</taxon>
        <taxon>Endopterygota</taxon>
        <taxon>Lepidoptera</taxon>
        <taxon>Glossata</taxon>
        <taxon>Ditrysia</taxon>
        <taxon>Tineoidea</taxon>
        <taxon>Psychidae</taxon>
        <taxon>Oiketicinae</taxon>
        <taxon>Eumeta</taxon>
    </lineage>
</organism>
<comment type="caution">
    <text evidence="1">The sequence shown here is derived from an EMBL/GenBank/DDBJ whole genome shotgun (WGS) entry which is preliminary data.</text>
</comment>
<dbReference type="Proteomes" id="UP000299102">
    <property type="component" value="Unassembled WGS sequence"/>
</dbReference>
<dbReference type="AlphaFoldDB" id="A0A4C1V9F9"/>
<protein>
    <submittedName>
        <fullName evidence="1">Uncharacterized protein</fullName>
    </submittedName>
</protein>
<dbReference type="EMBL" id="BGZK01000298">
    <property type="protein sequence ID" value="GBP35042.1"/>
    <property type="molecule type" value="Genomic_DNA"/>
</dbReference>